<sequence length="79" mass="8724">MSFTVRDVRSFSRSSPKGNFTSLALRSLDTVIPKVLLLLLCHFALLLVLSSLVLSNLSSLNSKYPHSVEFLTESLVNSI</sequence>
<gene>
    <name evidence="2" type="ORF">ZOSMA_27G00350</name>
</gene>
<keyword evidence="3" id="KW-1185">Reference proteome</keyword>
<proteinExistence type="predicted"/>
<evidence type="ECO:0000256" key="1">
    <source>
        <dbReference type="SAM" id="Phobius"/>
    </source>
</evidence>
<feature type="transmembrane region" description="Helical" evidence="1">
    <location>
        <begin position="35"/>
        <end position="54"/>
    </location>
</feature>
<evidence type="ECO:0000313" key="2">
    <source>
        <dbReference type="EMBL" id="KMZ66988.1"/>
    </source>
</evidence>
<comment type="caution">
    <text evidence="2">The sequence shown here is derived from an EMBL/GenBank/DDBJ whole genome shotgun (WGS) entry which is preliminary data.</text>
</comment>
<dbReference type="Proteomes" id="UP000036987">
    <property type="component" value="Unassembled WGS sequence"/>
</dbReference>
<evidence type="ECO:0000313" key="3">
    <source>
        <dbReference type="Proteomes" id="UP000036987"/>
    </source>
</evidence>
<reference evidence="3" key="1">
    <citation type="journal article" date="2016" name="Nature">
        <title>The genome of the seagrass Zostera marina reveals angiosperm adaptation to the sea.</title>
        <authorList>
            <person name="Olsen J.L."/>
            <person name="Rouze P."/>
            <person name="Verhelst B."/>
            <person name="Lin Y.-C."/>
            <person name="Bayer T."/>
            <person name="Collen J."/>
            <person name="Dattolo E."/>
            <person name="De Paoli E."/>
            <person name="Dittami S."/>
            <person name="Maumus F."/>
            <person name="Michel G."/>
            <person name="Kersting A."/>
            <person name="Lauritano C."/>
            <person name="Lohaus R."/>
            <person name="Toepel M."/>
            <person name="Tonon T."/>
            <person name="Vanneste K."/>
            <person name="Amirebrahimi M."/>
            <person name="Brakel J."/>
            <person name="Bostroem C."/>
            <person name="Chovatia M."/>
            <person name="Grimwood J."/>
            <person name="Jenkins J.W."/>
            <person name="Jueterbock A."/>
            <person name="Mraz A."/>
            <person name="Stam W.T."/>
            <person name="Tice H."/>
            <person name="Bornberg-Bauer E."/>
            <person name="Green P.J."/>
            <person name="Pearson G.A."/>
            <person name="Procaccini G."/>
            <person name="Duarte C.M."/>
            <person name="Schmutz J."/>
            <person name="Reusch T.B.H."/>
            <person name="Van de Peer Y."/>
        </authorList>
    </citation>
    <scope>NUCLEOTIDE SEQUENCE [LARGE SCALE GENOMIC DNA]</scope>
    <source>
        <strain evidence="3">cv. Finnish</strain>
    </source>
</reference>
<keyword evidence="1" id="KW-0812">Transmembrane</keyword>
<protein>
    <submittedName>
        <fullName evidence="2">Uncharacterized protein</fullName>
    </submittedName>
</protein>
<keyword evidence="1" id="KW-1133">Transmembrane helix</keyword>
<dbReference type="EMBL" id="LFYR01000932">
    <property type="protein sequence ID" value="KMZ66988.1"/>
    <property type="molecule type" value="Genomic_DNA"/>
</dbReference>
<accession>A0A0K9PD43</accession>
<dbReference type="AlphaFoldDB" id="A0A0K9PD43"/>
<organism evidence="2 3">
    <name type="scientific">Zostera marina</name>
    <name type="common">Eelgrass</name>
    <dbReference type="NCBI Taxonomy" id="29655"/>
    <lineage>
        <taxon>Eukaryota</taxon>
        <taxon>Viridiplantae</taxon>
        <taxon>Streptophyta</taxon>
        <taxon>Embryophyta</taxon>
        <taxon>Tracheophyta</taxon>
        <taxon>Spermatophyta</taxon>
        <taxon>Magnoliopsida</taxon>
        <taxon>Liliopsida</taxon>
        <taxon>Zosteraceae</taxon>
        <taxon>Zostera</taxon>
    </lineage>
</organism>
<name>A0A0K9PD43_ZOSMR</name>
<keyword evidence="1" id="KW-0472">Membrane</keyword>